<dbReference type="PANTHER" id="PTHR46401">
    <property type="entry name" value="GLYCOSYLTRANSFERASE WBBK-RELATED"/>
    <property type="match status" value="1"/>
</dbReference>
<dbReference type="EMBL" id="MFZI01000044">
    <property type="protein sequence ID" value="OGK19721.1"/>
    <property type="molecule type" value="Genomic_DNA"/>
</dbReference>
<comment type="caution">
    <text evidence="3">The sequence shown here is derived from an EMBL/GenBank/DDBJ whole genome shotgun (WGS) entry which is preliminary data.</text>
</comment>
<feature type="domain" description="Glycosyl transferase family 1" evidence="2">
    <location>
        <begin position="174"/>
        <end position="312"/>
    </location>
</feature>
<reference evidence="3 4" key="1">
    <citation type="journal article" date="2016" name="Nat. Commun.">
        <title>Thousands of microbial genomes shed light on interconnected biogeochemical processes in an aquifer system.</title>
        <authorList>
            <person name="Anantharaman K."/>
            <person name="Brown C.T."/>
            <person name="Hug L.A."/>
            <person name="Sharon I."/>
            <person name="Castelle C.J."/>
            <person name="Probst A.J."/>
            <person name="Thomas B.C."/>
            <person name="Singh A."/>
            <person name="Wilkins M.J."/>
            <person name="Karaoz U."/>
            <person name="Brodie E.L."/>
            <person name="Williams K.H."/>
            <person name="Hubbard S.S."/>
            <person name="Banfield J.F."/>
        </authorList>
    </citation>
    <scope>NUCLEOTIDE SEQUENCE [LARGE SCALE GENOMIC DNA]</scope>
</reference>
<proteinExistence type="predicted"/>
<dbReference type="PANTHER" id="PTHR46401:SF2">
    <property type="entry name" value="GLYCOSYLTRANSFERASE WBBK-RELATED"/>
    <property type="match status" value="1"/>
</dbReference>
<dbReference type="SUPFAM" id="SSF53756">
    <property type="entry name" value="UDP-Glycosyltransferase/glycogen phosphorylase"/>
    <property type="match status" value="1"/>
</dbReference>
<evidence type="ECO:0000313" key="3">
    <source>
        <dbReference type="EMBL" id="OGK19721.1"/>
    </source>
</evidence>
<gene>
    <name evidence="3" type="ORF">A2866_03710</name>
</gene>
<dbReference type="GO" id="GO:0016757">
    <property type="term" value="F:glycosyltransferase activity"/>
    <property type="evidence" value="ECO:0007669"/>
    <property type="project" value="InterPro"/>
</dbReference>
<dbReference type="Pfam" id="PF00534">
    <property type="entry name" value="Glycos_transf_1"/>
    <property type="match status" value="1"/>
</dbReference>
<evidence type="ECO:0000256" key="1">
    <source>
        <dbReference type="ARBA" id="ARBA00022679"/>
    </source>
</evidence>
<dbReference type="Proteomes" id="UP000177026">
    <property type="component" value="Unassembled WGS sequence"/>
</dbReference>
<dbReference type="Gene3D" id="3.40.50.2000">
    <property type="entry name" value="Glycogen Phosphorylase B"/>
    <property type="match status" value="1"/>
</dbReference>
<keyword evidence="1" id="KW-0808">Transferase</keyword>
<dbReference type="InterPro" id="IPR001296">
    <property type="entry name" value="Glyco_trans_1"/>
</dbReference>
<evidence type="ECO:0000313" key="4">
    <source>
        <dbReference type="Proteomes" id="UP000177026"/>
    </source>
</evidence>
<accession>A0A1F7GLC4</accession>
<dbReference type="AlphaFoldDB" id="A0A1F7GLC4"/>
<protein>
    <recommendedName>
        <fullName evidence="2">Glycosyl transferase family 1 domain-containing protein</fullName>
    </recommendedName>
</protein>
<evidence type="ECO:0000259" key="2">
    <source>
        <dbReference type="Pfam" id="PF00534"/>
    </source>
</evidence>
<organism evidence="3 4">
    <name type="scientific">Candidatus Roizmanbacteria bacterium RIFCSPHIGHO2_01_FULL_39_8</name>
    <dbReference type="NCBI Taxonomy" id="1802033"/>
    <lineage>
        <taxon>Bacteria</taxon>
        <taxon>Candidatus Roizmaniibacteriota</taxon>
    </lineage>
</organism>
<sequence length="342" mass="40370">MNISVDGGAICPSHGRFFGNYIFTRNLLESLQKYDTKTAYHVYTFCQKPPWFPRSSKFLYLPLRPKTFWLTCRVSVEELRSRKDIFLALNQAIPLYTSSTILSFSHGLSFYFFPQLYKDMYYALKDQLAPMIKKSKYILVSSWRVKQEMQAIYPQYRNFVVNNYGVPFDMMTYVKKKRKKFFLYVGMNHPIKNIDFITKAFHRFRQQRGFKEYSLFLIGNLNEYEDKSHNIKVFDSTSRGELRNLYGEATACITASFYESYNIPVLEAISQRCPVIGLRSAIIPEFKSYVFKANDEDEFIKQMNNVVEGASKNINLDYIKKMFSWKKYVEKLVSLYNESKPI</sequence>
<name>A0A1F7GLC4_9BACT</name>